<accession>A0A7W6NY82</accession>
<gene>
    <name evidence="2" type="ORF">GGR46_003043</name>
</gene>
<evidence type="ECO:0000313" key="3">
    <source>
        <dbReference type="Proteomes" id="UP000557392"/>
    </source>
</evidence>
<sequence length="74" mass="7503">MATSAAWGQSTLAPPRQSAESPTGVNYRSGSLSLTEQDLSIGGEGPAGLSLSRVYSSAVDRVGPAANWGYSTDG</sequence>
<dbReference type="EMBL" id="JACIEH010000003">
    <property type="protein sequence ID" value="MBB4099471.1"/>
    <property type="molecule type" value="Genomic_DNA"/>
</dbReference>
<dbReference type="Proteomes" id="UP000557392">
    <property type="component" value="Unassembled WGS sequence"/>
</dbReference>
<name>A0A7W6NY82_9SPHN</name>
<keyword evidence="3" id="KW-1185">Reference proteome</keyword>
<comment type="caution">
    <text evidence="2">The sequence shown here is derived from an EMBL/GenBank/DDBJ whole genome shotgun (WGS) entry which is preliminary data.</text>
</comment>
<protein>
    <submittedName>
        <fullName evidence="2">Uncharacterized protein</fullName>
    </submittedName>
</protein>
<organism evidence="2 3">
    <name type="scientific">Sphingomonas kyeonggiensis</name>
    <dbReference type="NCBI Taxonomy" id="1268553"/>
    <lineage>
        <taxon>Bacteria</taxon>
        <taxon>Pseudomonadati</taxon>
        <taxon>Pseudomonadota</taxon>
        <taxon>Alphaproteobacteria</taxon>
        <taxon>Sphingomonadales</taxon>
        <taxon>Sphingomonadaceae</taxon>
        <taxon>Sphingomonas</taxon>
    </lineage>
</organism>
<evidence type="ECO:0000313" key="2">
    <source>
        <dbReference type="EMBL" id="MBB4099471.1"/>
    </source>
</evidence>
<feature type="region of interest" description="Disordered" evidence="1">
    <location>
        <begin position="1"/>
        <end position="30"/>
    </location>
</feature>
<proteinExistence type="predicted"/>
<reference evidence="2 3" key="1">
    <citation type="submission" date="2020-08" db="EMBL/GenBank/DDBJ databases">
        <title>Genomic Encyclopedia of Type Strains, Phase IV (KMG-IV): sequencing the most valuable type-strain genomes for metagenomic binning, comparative biology and taxonomic classification.</title>
        <authorList>
            <person name="Goeker M."/>
        </authorList>
    </citation>
    <scope>NUCLEOTIDE SEQUENCE [LARGE SCALE GENOMIC DNA]</scope>
    <source>
        <strain evidence="2 3">DSM 101806</strain>
    </source>
</reference>
<dbReference type="RefSeq" id="WP_183998872.1">
    <property type="nucleotide sequence ID" value="NZ_JACIEH010000003.1"/>
</dbReference>
<evidence type="ECO:0000256" key="1">
    <source>
        <dbReference type="SAM" id="MobiDB-lite"/>
    </source>
</evidence>
<dbReference type="AlphaFoldDB" id="A0A7W6NY82"/>
<feature type="non-terminal residue" evidence="2">
    <location>
        <position position="74"/>
    </location>
</feature>